<dbReference type="Pfam" id="PF19055">
    <property type="entry name" value="ABC2_membrane_7"/>
    <property type="match status" value="1"/>
</dbReference>
<evidence type="ECO:0000256" key="5">
    <source>
        <dbReference type="ARBA" id="ARBA00022741"/>
    </source>
</evidence>
<dbReference type="Gene3D" id="3.40.50.300">
    <property type="entry name" value="P-loop containing nucleotide triphosphate hydrolases"/>
    <property type="match status" value="1"/>
</dbReference>
<dbReference type="InterPro" id="IPR043926">
    <property type="entry name" value="ABCG_dom"/>
</dbReference>
<evidence type="ECO:0000256" key="8">
    <source>
        <dbReference type="ARBA" id="ARBA00023136"/>
    </source>
</evidence>
<dbReference type="AlphaFoldDB" id="A0A9P8L141"/>
<dbReference type="GO" id="GO:0016020">
    <property type="term" value="C:membrane"/>
    <property type="evidence" value="ECO:0007669"/>
    <property type="project" value="UniProtKB-SubCell"/>
</dbReference>
<dbReference type="Pfam" id="PF00005">
    <property type="entry name" value="ABC_tran"/>
    <property type="match status" value="1"/>
</dbReference>
<evidence type="ECO:0000313" key="11">
    <source>
        <dbReference type="Proteomes" id="UP000698800"/>
    </source>
</evidence>
<name>A0A9P8L141_9PEZI</name>
<dbReference type="InterPro" id="IPR027417">
    <property type="entry name" value="P-loop_NTPase"/>
</dbReference>
<gene>
    <name evidence="10" type="ORF">FGG08_007291</name>
</gene>
<dbReference type="PANTHER" id="PTHR48042">
    <property type="entry name" value="ABC TRANSPORTER G FAMILY MEMBER 11"/>
    <property type="match status" value="1"/>
</dbReference>
<keyword evidence="11" id="KW-1185">Reference proteome</keyword>
<keyword evidence="5" id="KW-0547">Nucleotide-binding</keyword>
<dbReference type="GO" id="GO:0016887">
    <property type="term" value="F:ATP hydrolysis activity"/>
    <property type="evidence" value="ECO:0007669"/>
    <property type="project" value="InterPro"/>
</dbReference>
<dbReference type="Proteomes" id="UP000698800">
    <property type="component" value="Unassembled WGS sequence"/>
</dbReference>
<dbReference type="InterPro" id="IPR017871">
    <property type="entry name" value="ABC_transporter-like_CS"/>
</dbReference>
<dbReference type="SUPFAM" id="SSF52540">
    <property type="entry name" value="P-loop containing nucleoside triphosphate hydrolases"/>
    <property type="match status" value="1"/>
</dbReference>
<keyword evidence="7" id="KW-1133">Transmembrane helix</keyword>
<evidence type="ECO:0000256" key="6">
    <source>
        <dbReference type="ARBA" id="ARBA00022840"/>
    </source>
</evidence>
<evidence type="ECO:0000256" key="3">
    <source>
        <dbReference type="ARBA" id="ARBA00022448"/>
    </source>
</evidence>
<evidence type="ECO:0000313" key="10">
    <source>
        <dbReference type="EMBL" id="KAH0534117.1"/>
    </source>
</evidence>
<dbReference type="InterPro" id="IPR003593">
    <property type="entry name" value="AAA+_ATPase"/>
</dbReference>
<dbReference type="SMART" id="SM00382">
    <property type="entry name" value="AAA"/>
    <property type="match status" value="1"/>
</dbReference>
<evidence type="ECO:0000259" key="9">
    <source>
        <dbReference type="PROSITE" id="PS50893"/>
    </source>
</evidence>
<evidence type="ECO:0000256" key="1">
    <source>
        <dbReference type="ARBA" id="ARBA00004141"/>
    </source>
</evidence>
<organism evidence="10 11">
    <name type="scientific">Glutinoglossum americanum</name>
    <dbReference type="NCBI Taxonomy" id="1670608"/>
    <lineage>
        <taxon>Eukaryota</taxon>
        <taxon>Fungi</taxon>
        <taxon>Dikarya</taxon>
        <taxon>Ascomycota</taxon>
        <taxon>Pezizomycotina</taxon>
        <taxon>Geoglossomycetes</taxon>
        <taxon>Geoglossales</taxon>
        <taxon>Geoglossaceae</taxon>
        <taxon>Glutinoglossum</taxon>
    </lineage>
</organism>
<dbReference type="FunFam" id="3.40.50.300:FF:001305">
    <property type="entry name" value="ABCG transporter ABC superfamily"/>
    <property type="match status" value="1"/>
</dbReference>
<keyword evidence="4" id="KW-0812">Transmembrane</keyword>
<evidence type="ECO:0000256" key="4">
    <source>
        <dbReference type="ARBA" id="ARBA00022692"/>
    </source>
</evidence>
<keyword evidence="8" id="KW-0472">Membrane</keyword>
<evidence type="ECO:0000256" key="7">
    <source>
        <dbReference type="ARBA" id="ARBA00022989"/>
    </source>
</evidence>
<feature type="domain" description="ABC transporter" evidence="9">
    <location>
        <begin position="103"/>
        <end position="345"/>
    </location>
</feature>
<sequence>MQSSLGEGNTNPLALFIRHRPTVTHSNTIRLSGPLSVEVNYAVYHPSCLRFTLSIKPARITEAKSISWTIGMEQQNEGVKTDLEQYARDNAHLDNTAVRTFAWQRVTVTVKDHKTKKPKEILSQVDGCELLALMGPSGSGKTTLLNALARREAAAGSKVEGSMLVDGTSPSLGEFRRLSSYVEQEDALIGSLTVWETLNFAARLSLPSSVTTKERMRRVESLLSSFGLVGQTHTLVGTPIRKGISGGQKRRVSVASQLITSPRILFLDEPTSGLDSAASYEVMSFVKKVAKRHNLLVVASIHQPSTSTFELFDKLLLLSAGKTCYYGPVDQVKPYFDSIGFPMPLMTNPAEFILEQTNVDFARDREHARLRLEKLQTSWVGSPEASSALAAIEKHREETERRGFSSEELSRSNRYLVPITLLHRSFIKSYRDVVAYGIRIAMYTGK</sequence>
<comment type="similarity">
    <text evidence="2">Belongs to the ABC transporter superfamily. ABCG family. Eye pigment precursor importer (TC 3.A.1.204) subfamily.</text>
</comment>
<keyword evidence="6" id="KW-0067">ATP-binding</keyword>
<dbReference type="InterPro" id="IPR052215">
    <property type="entry name" value="Plant_ABCG"/>
</dbReference>
<dbReference type="PROSITE" id="PS00211">
    <property type="entry name" value="ABC_TRANSPORTER_1"/>
    <property type="match status" value="1"/>
</dbReference>
<dbReference type="PROSITE" id="PS50893">
    <property type="entry name" value="ABC_TRANSPORTER_2"/>
    <property type="match status" value="1"/>
</dbReference>
<reference evidence="10" key="1">
    <citation type="submission" date="2021-03" db="EMBL/GenBank/DDBJ databases">
        <title>Comparative genomics and phylogenomic investigation of the class Geoglossomycetes provide insights into ecological specialization and systematics.</title>
        <authorList>
            <person name="Melie T."/>
            <person name="Pirro S."/>
            <person name="Miller A.N."/>
            <person name="Quandt A."/>
        </authorList>
    </citation>
    <scope>NUCLEOTIDE SEQUENCE</scope>
    <source>
        <strain evidence="10">GBOQ0MN5Z8</strain>
    </source>
</reference>
<dbReference type="InterPro" id="IPR003439">
    <property type="entry name" value="ABC_transporter-like_ATP-bd"/>
</dbReference>
<dbReference type="GO" id="GO:0005524">
    <property type="term" value="F:ATP binding"/>
    <property type="evidence" value="ECO:0007669"/>
    <property type="project" value="UniProtKB-KW"/>
</dbReference>
<evidence type="ECO:0000256" key="2">
    <source>
        <dbReference type="ARBA" id="ARBA00005814"/>
    </source>
</evidence>
<dbReference type="GO" id="GO:0140359">
    <property type="term" value="F:ABC-type transporter activity"/>
    <property type="evidence" value="ECO:0007669"/>
    <property type="project" value="InterPro"/>
</dbReference>
<proteinExistence type="inferred from homology"/>
<keyword evidence="3" id="KW-0813">Transport</keyword>
<dbReference type="OrthoDB" id="66620at2759"/>
<dbReference type="EMBL" id="JAGHQL010000271">
    <property type="protein sequence ID" value="KAH0534117.1"/>
    <property type="molecule type" value="Genomic_DNA"/>
</dbReference>
<accession>A0A9P8L141</accession>
<dbReference type="PANTHER" id="PTHR48042:SF11">
    <property type="entry name" value="ABC TRANSPORTER G FAMILY MEMBER 11"/>
    <property type="match status" value="1"/>
</dbReference>
<protein>
    <recommendedName>
        <fullName evidence="9">ABC transporter domain-containing protein</fullName>
    </recommendedName>
</protein>
<comment type="caution">
    <text evidence="10">The sequence shown here is derived from an EMBL/GenBank/DDBJ whole genome shotgun (WGS) entry which is preliminary data.</text>
</comment>
<comment type="subcellular location">
    <subcellularLocation>
        <location evidence="1">Membrane</location>
        <topology evidence="1">Multi-pass membrane protein</topology>
    </subcellularLocation>
</comment>